<evidence type="ECO:0000256" key="2">
    <source>
        <dbReference type="ARBA" id="ARBA00001973"/>
    </source>
</evidence>
<dbReference type="InterPro" id="IPR002227">
    <property type="entry name" value="Tyrosinase_Cu-bd"/>
</dbReference>
<comment type="cofactor">
    <cofactor evidence="2">
        <name>Cu(2+)</name>
        <dbReference type="ChEBI" id="CHEBI:29036"/>
    </cofactor>
</comment>
<evidence type="ECO:0000256" key="1">
    <source>
        <dbReference type="ARBA" id="ARBA00001933"/>
    </source>
</evidence>
<dbReference type="InterPro" id="IPR015424">
    <property type="entry name" value="PyrdxlP-dep_Trfase"/>
</dbReference>
<evidence type="ECO:0000313" key="12">
    <source>
        <dbReference type="Proteomes" id="UP000594364"/>
    </source>
</evidence>
<dbReference type="Pfam" id="PF01212">
    <property type="entry name" value="Beta_elim_lyase"/>
    <property type="match status" value="1"/>
</dbReference>
<evidence type="ECO:0000256" key="8">
    <source>
        <dbReference type="SAM" id="MobiDB-lite"/>
    </source>
</evidence>
<feature type="region of interest" description="Disordered" evidence="8">
    <location>
        <begin position="1"/>
        <end position="21"/>
    </location>
</feature>
<dbReference type="Pfam" id="PF00264">
    <property type="entry name" value="Tyrosinase"/>
    <property type="match status" value="1"/>
</dbReference>
<dbReference type="PRINTS" id="PR00092">
    <property type="entry name" value="TYROSINASE"/>
</dbReference>
<name>A0A7U3Q258_EPIFF</name>
<dbReference type="InterPro" id="IPR023603">
    <property type="entry name" value="Low_specificity_L-TA-like"/>
</dbReference>
<reference evidence="11 12" key="1">
    <citation type="journal article" date="2018" name="PLoS Genet.">
        <title>Repeat elements organise 3D genome structure and mediate transcription in the filamentous fungus Epichloe festucae.</title>
        <authorList>
            <person name="Winter D.J."/>
            <person name="Ganley A.R.D."/>
            <person name="Young C.A."/>
            <person name="Liachko I."/>
            <person name="Schardl C.L."/>
            <person name="Dupont P.Y."/>
            <person name="Berry D."/>
            <person name="Ram A."/>
            <person name="Scott B."/>
            <person name="Cox M.P."/>
        </authorList>
    </citation>
    <scope>NUCLEOTIDE SEQUENCE [LARGE SCALE GENOMIC DNA]</scope>
    <source>
        <strain evidence="11 12">Fl1</strain>
    </source>
</reference>
<dbReference type="PROSITE" id="PS00497">
    <property type="entry name" value="TYROSINASE_1"/>
    <property type="match status" value="1"/>
</dbReference>
<organism evidence="11 12">
    <name type="scientific">Epichloe festucae (strain Fl1)</name>
    <dbReference type="NCBI Taxonomy" id="877507"/>
    <lineage>
        <taxon>Eukaryota</taxon>
        <taxon>Fungi</taxon>
        <taxon>Dikarya</taxon>
        <taxon>Ascomycota</taxon>
        <taxon>Pezizomycotina</taxon>
        <taxon>Sordariomycetes</taxon>
        <taxon>Hypocreomycetidae</taxon>
        <taxon>Hypocreales</taxon>
        <taxon>Clavicipitaceae</taxon>
        <taxon>Epichloe</taxon>
    </lineage>
</organism>
<evidence type="ECO:0000256" key="6">
    <source>
        <dbReference type="ARBA" id="ARBA00023033"/>
    </source>
</evidence>
<dbReference type="Gene3D" id="2.60.310.20">
    <property type="match status" value="1"/>
</dbReference>
<dbReference type="PANTHER" id="PTHR48097:SF9">
    <property type="entry name" value="L-THREONINE ALDOLASE"/>
    <property type="match status" value="1"/>
</dbReference>
<dbReference type="GO" id="GO:0005829">
    <property type="term" value="C:cytosol"/>
    <property type="evidence" value="ECO:0007669"/>
    <property type="project" value="TreeGrafter"/>
</dbReference>
<proteinExistence type="inferred from homology"/>
<dbReference type="InterPro" id="IPR015422">
    <property type="entry name" value="PyrdxlP-dep_Trfase_small"/>
</dbReference>
<dbReference type="SUPFAM" id="SSF53383">
    <property type="entry name" value="PLP-dependent transferases"/>
    <property type="match status" value="1"/>
</dbReference>
<dbReference type="Gene3D" id="1.10.1280.10">
    <property type="entry name" value="Di-copper center containing domain from catechol oxidase"/>
    <property type="match status" value="1"/>
</dbReference>
<keyword evidence="5" id="KW-0560">Oxidoreductase</keyword>
<dbReference type="InterPro" id="IPR015421">
    <property type="entry name" value="PyrdxlP-dep_Trfase_major"/>
</dbReference>
<dbReference type="EMBL" id="CP031390">
    <property type="protein sequence ID" value="QPH18922.1"/>
    <property type="molecule type" value="Genomic_DNA"/>
</dbReference>
<evidence type="ECO:0000313" key="11">
    <source>
        <dbReference type="EMBL" id="QPH18922.1"/>
    </source>
</evidence>
<comment type="cofactor">
    <cofactor evidence="1">
        <name>pyridoxal 5'-phosphate</name>
        <dbReference type="ChEBI" id="CHEBI:597326"/>
    </cofactor>
</comment>
<dbReference type="PANTHER" id="PTHR48097">
    <property type="entry name" value="L-THREONINE ALDOLASE-RELATED"/>
    <property type="match status" value="1"/>
</dbReference>
<feature type="domain" description="Tyrosinase copper-binding" evidence="10">
    <location>
        <begin position="720"/>
        <end position="731"/>
    </location>
</feature>
<dbReference type="GO" id="GO:0006545">
    <property type="term" value="P:glycine biosynthetic process"/>
    <property type="evidence" value="ECO:0007669"/>
    <property type="project" value="TreeGrafter"/>
</dbReference>
<dbReference type="FunFam" id="3.40.640.10:FF:000030">
    <property type="entry name" value="Low-specificity L-threonine aldolase"/>
    <property type="match status" value="1"/>
</dbReference>
<evidence type="ECO:0000256" key="7">
    <source>
        <dbReference type="ARBA" id="ARBA00023239"/>
    </source>
</evidence>
<dbReference type="CDD" id="cd06502">
    <property type="entry name" value="TA_like"/>
    <property type="match status" value="1"/>
</dbReference>
<evidence type="ECO:0000259" key="9">
    <source>
        <dbReference type="PROSITE" id="PS00497"/>
    </source>
</evidence>
<evidence type="ECO:0000256" key="3">
    <source>
        <dbReference type="ARBA" id="ARBA00006966"/>
    </source>
</evidence>
<dbReference type="PROSITE" id="PS00498">
    <property type="entry name" value="TYROSINASE_2"/>
    <property type="match status" value="1"/>
</dbReference>
<dbReference type="SUPFAM" id="SSF48056">
    <property type="entry name" value="Di-copper centre-containing domain"/>
    <property type="match status" value="1"/>
</dbReference>
<dbReference type="GO" id="GO:0008732">
    <property type="term" value="F:L-allo-threonine aldolase activity"/>
    <property type="evidence" value="ECO:0007669"/>
    <property type="project" value="TreeGrafter"/>
</dbReference>
<dbReference type="AlphaFoldDB" id="A0A7U3Q258"/>
<gene>
    <name evidence="11" type="ORF">C2857_004047</name>
</gene>
<comment type="similarity">
    <text evidence="3">Belongs to the threonine aldolase family.</text>
</comment>
<dbReference type="Gene3D" id="3.90.1150.10">
    <property type="entry name" value="Aspartate Aminotransferase, domain 1"/>
    <property type="match status" value="1"/>
</dbReference>
<dbReference type="Gene3D" id="3.40.640.10">
    <property type="entry name" value="Type I PLP-dependent aspartate aminotransferase-like (Major domain)"/>
    <property type="match status" value="1"/>
</dbReference>
<protein>
    <recommendedName>
        <fullName evidence="9 10">Tyrosinase copper-binding domain-containing protein</fullName>
    </recommendedName>
</protein>
<evidence type="ECO:0000256" key="4">
    <source>
        <dbReference type="ARBA" id="ARBA00022898"/>
    </source>
</evidence>
<dbReference type="Proteomes" id="UP000594364">
    <property type="component" value="Chromosome 6"/>
</dbReference>
<sequence>MGIKTDETLNRGDENNAWVGAKGPSSLDLRSDVVTTPTPSMLAAVQTCTLLDDVFREDRTTMDLEAHVAALSGKEAGLFVLSGTMGNQLALRSLLTQPPHSVLCDHRAHIIQYEAGGVSTLTGATVKPVVPKNGTHLTLEDVQQNAVLSTDVHACPTRAISLENTLNGTIMPLTEVKRISEFAREHGIKMHCDGARLWEAVAAGAGTLPEFCAHFDTVSLCLSKGLGAPVGSVLVGPRATLTHSRWVRKSIGGGTRQPGFITACGRVAVDETFGKKSDGSDGWLKASHDMAKKVEALWTDMGGKLVHPVHTNMCWVDLASAKCSDDRFIQLSKAAGLNTSGGRLVTHYQIAQNGDDVLWRLRGVFKQVFEAPEELQPEVGVRARDFFAMFSRRHKPTNWCLALIVLQCLAVSSRPYDFGADVRRLTRRDDTPGPIVVRRLPTPPNGTLPMRMEVRSMRDDKYKWDLFILSLSMFQYADQDDLLSWYQIAGIHGVPFTTWNGVEPLPGAKKSGYCTHSSVLFPMWHRPYLALFEQQMYKMANAIALMFTNTTQRQLYQQAAADFRLPYWDWSLEAPKGETHLPDVFWSPVIQQFGPNGLQNIKNPLYSYHFHPLDQEALIWNPLKQWNETKRAPNTTLSIVNPPSNNQEANAALLSKLSEIQQRLYILYSNCHDFNEFSNKAWAASQGRSQLDSIEAIHDVIHIYGGSKGHLTYVPLSSFDPLFLLHHTMTDRLVAIWQILNPDAWITPMAAGEDSFTFLKGAMQSSESPLTPFFASENGTFWTSDTARSTDAFGYAYPDTFAPSMSNQDLAKELKRKINTWYGSSSPAGLLAKSAQSASIPWQPYQESWPDDEHASFRPNTPPYNQNYPEASLIVQQNHYTEWLANVRLNVEALDGSFVIHFFLGNPPISEKDWHSAPNLVGSVAIFAMNRTTGSESKISGTVPLTSAIMESVAAKKVKNLSPQFVQPFLAQNLNFAVQSSNDLRIEPGMVEGLSILVVSADVQVPKEVSELPFWGPHVERLELWG</sequence>
<keyword evidence="4" id="KW-0663">Pyridoxal phosphate</keyword>
<evidence type="ECO:0000256" key="5">
    <source>
        <dbReference type="ARBA" id="ARBA00023002"/>
    </source>
</evidence>
<dbReference type="InterPro" id="IPR041640">
    <property type="entry name" value="Tyrosinase_C"/>
</dbReference>
<dbReference type="GO" id="GO:0006567">
    <property type="term" value="P:L-threonine catabolic process"/>
    <property type="evidence" value="ECO:0007669"/>
    <property type="project" value="TreeGrafter"/>
</dbReference>
<dbReference type="NCBIfam" id="NF041359">
    <property type="entry name" value="GntG_guanitoxin"/>
    <property type="match status" value="1"/>
</dbReference>
<evidence type="ECO:0000259" key="10">
    <source>
        <dbReference type="PROSITE" id="PS00498"/>
    </source>
</evidence>
<dbReference type="OrthoDB" id="6132182at2759"/>
<keyword evidence="6" id="KW-0503">Monooxygenase</keyword>
<keyword evidence="7" id="KW-0456">Lyase</keyword>
<dbReference type="InterPro" id="IPR008922">
    <property type="entry name" value="Di-copper_centre_dom_sf"/>
</dbReference>
<dbReference type="InterPro" id="IPR001597">
    <property type="entry name" value="ArAA_b-elim_lyase/Thr_aldolase"/>
</dbReference>
<dbReference type="GO" id="GO:0004497">
    <property type="term" value="F:monooxygenase activity"/>
    <property type="evidence" value="ECO:0007669"/>
    <property type="project" value="UniProtKB-KW"/>
</dbReference>
<accession>A0A7U3Q258</accession>
<keyword evidence="12" id="KW-1185">Reference proteome</keyword>
<feature type="domain" description="Tyrosinase copper-binding" evidence="9">
    <location>
        <begin position="516"/>
        <end position="533"/>
    </location>
</feature>
<dbReference type="Pfam" id="PF18132">
    <property type="entry name" value="Tyrosinase_C"/>
    <property type="match status" value="1"/>
</dbReference>
<feature type="compositionally biased region" description="Basic and acidic residues" evidence="8">
    <location>
        <begin position="1"/>
        <end position="14"/>
    </location>
</feature>